<protein>
    <submittedName>
        <fullName evidence="4">SDR family oxidoreductase</fullName>
    </submittedName>
</protein>
<dbReference type="CDD" id="cd05374">
    <property type="entry name" value="17beta-HSD-like_SDR_c"/>
    <property type="match status" value="1"/>
</dbReference>
<dbReference type="SUPFAM" id="SSF51735">
    <property type="entry name" value="NAD(P)-binding Rossmann-fold domains"/>
    <property type="match status" value="1"/>
</dbReference>
<dbReference type="Pfam" id="PF00106">
    <property type="entry name" value="adh_short"/>
    <property type="match status" value="1"/>
</dbReference>
<proteinExistence type="inferred from homology"/>
<dbReference type="InterPro" id="IPR020904">
    <property type="entry name" value="Sc_DH/Rdtase_CS"/>
</dbReference>
<keyword evidence="2" id="KW-0560">Oxidoreductase</keyword>
<dbReference type="InterPro" id="IPR051911">
    <property type="entry name" value="SDR_oxidoreductase"/>
</dbReference>
<reference evidence="4 5" key="1">
    <citation type="journal article" date="2020" name="Carbohydr. Polym.">
        <title>Characterization and optimization of production of bacterial cellulose from strain CGMCC 17276 based on whole-genome analysis.</title>
        <authorList>
            <person name="Lu T."/>
            <person name="Gao H."/>
            <person name="Liao B."/>
            <person name="Wu J."/>
            <person name="Zhang W."/>
            <person name="Huang J."/>
            <person name="Liu M."/>
            <person name="Huang J."/>
            <person name="Chang Z."/>
            <person name="Jin M."/>
            <person name="Yi Z."/>
            <person name="Jiang D."/>
        </authorList>
    </citation>
    <scope>NUCLEOTIDE SEQUENCE [LARGE SCALE GENOMIC DNA]</scope>
    <source>
        <strain evidence="4 5">CGMCC 17276</strain>
        <plasmid evidence="5">pa</plasmid>
    </source>
</reference>
<dbReference type="EMBL" id="CP041349">
    <property type="protein sequence ID" value="QHC37358.1"/>
    <property type="molecule type" value="Genomic_DNA"/>
</dbReference>
<dbReference type="InterPro" id="IPR036291">
    <property type="entry name" value="NAD(P)-bd_dom_sf"/>
</dbReference>
<keyword evidence="4" id="KW-0614">Plasmid</keyword>
<evidence type="ECO:0000256" key="1">
    <source>
        <dbReference type="ARBA" id="ARBA00006484"/>
    </source>
</evidence>
<evidence type="ECO:0000256" key="3">
    <source>
        <dbReference type="RuleBase" id="RU000363"/>
    </source>
</evidence>
<evidence type="ECO:0000256" key="2">
    <source>
        <dbReference type="ARBA" id="ARBA00023002"/>
    </source>
</evidence>
<dbReference type="OrthoDB" id="8477999at2"/>
<sequence length="278" mass="29919">MSKTILITGCSSGFGKAAAHLFAKRGWNVVATMRHPEAGKELAELPNVLVNRLDVQDHASIVASIAEGIGRFGGIDAIVNNAGFGVYNIFEAVPLEKMREQFDVNVFGPMEVIRAILPHFREKKAGMIVNISSGMGIFGLPTGSPYNASKFALEGFSEAIQYELAAVGVTVKIVEPGAVPATNFPARSAAETGFNPVPEDYAAFCKATADLFSGFIKGADKDAVTKVTETIFTAVTDGTDQLRYLPTDDIKPLVTARWEKGETEYMAMMRNTFMPKGI</sequence>
<dbReference type="PANTHER" id="PTHR43976:SF16">
    <property type="entry name" value="SHORT-CHAIN DEHYDROGENASE_REDUCTASE FAMILY PROTEIN"/>
    <property type="match status" value="1"/>
</dbReference>
<geneLocation type="plasmid" evidence="5">
    <name>pa</name>
</geneLocation>
<name>A0A857FSI1_KOMXY</name>
<dbReference type="Proteomes" id="UP000464674">
    <property type="component" value="Plasmid pA"/>
</dbReference>
<dbReference type="PRINTS" id="PR00081">
    <property type="entry name" value="GDHRDH"/>
</dbReference>
<dbReference type="PROSITE" id="PS00061">
    <property type="entry name" value="ADH_SHORT"/>
    <property type="match status" value="1"/>
</dbReference>
<comment type="similarity">
    <text evidence="1 3">Belongs to the short-chain dehydrogenases/reductases (SDR) family.</text>
</comment>
<dbReference type="InterPro" id="IPR002347">
    <property type="entry name" value="SDR_fam"/>
</dbReference>
<organism evidence="4 5">
    <name type="scientific">Komagataeibacter xylinus</name>
    <name type="common">Gluconacetobacter xylinus</name>
    <dbReference type="NCBI Taxonomy" id="28448"/>
    <lineage>
        <taxon>Bacteria</taxon>
        <taxon>Pseudomonadati</taxon>
        <taxon>Pseudomonadota</taxon>
        <taxon>Alphaproteobacteria</taxon>
        <taxon>Acetobacterales</taxon>
        <taxon>Acetobacteraceae</taxon>
        <taxon>Komagataeibacter</taxon>
    </lineage>
</organism>
<gene>
    <name evidence="4" type="ORF">FMA36_17255</name>
</gene>
<dbReference type="PANTHER" id="PTHR43976">
    <property type="entry name" value="SHORT CHAIN DEHYDROGENASE"/>
    <property type="match status" value="1"/>
</dbReference>
<dbReference type="PRINTS" id="PR00080">
    <property type="entry name" value="SDRFAMILY"/>
</dbReference>
<dbReference type="RefSeq" id="WP_159264235.1">
    <property type="nucleotide sequence ID" value="NZ_CP041349.1"/>
</dbReference>
<dbReference type="Gene3D" id="3.40.50.720">
    <property type="entry name" value="NAD(P)-binding Rossmann-like Domain"/>
    <property type="match status" value="1"/>
</dbReference>
<evidence type="ECO:0000313" key="5">
    <source>
        <dbReference type="Proteomes" id="UP000464674"/>
    </source>
</evidence>
<dbReference type="AlphaFoldDB" id="A0A857FSI1"/>
<evidence type="ECO:0000313" key="4">
    <source>
        <dbReference type="EMBL" id="QHC37358.1"/>
    </source>
</evidence>
<accession>A0A857FSI1</accession>
<dbReference type="GO" id="GO:0016491">
    <property type="term" value="F:oxidoreductase activity"/>
    <property type="evidence" value="ECO:0007669"/>
    <property type="project" value="UniProtKB-KW"/>
</dbReference>